<comment type="caution">
    <text evidence="2">The sequence shown here is derived from an EMBL/GenBank/DDBJ whole genome shotgun (WGS) entry which is preliminary data.</text>
</comment>
<evidence type="ECO:0000256" key="1">
    <source>
        <dbReference type="SAM" id="Phobius"/>
    </source>
</evidence>
<accession>A0AAV7J072</accession>
<keyword evidence="1" id="KW-0812">Transmembrane</keyword>
<organism evidence="2 3">
    <name type="scientific">Cotesia glomerata</name>
    <name type="common">Lepidopteran parasitic wasp</name>
    <name type="synonym">Apanteles glomeratus</name>
    <dbReference type="NCBI Taxonomy" id="32391"/>
    <lineage>
        <taxon>Eukaryota</taxon>
        <taxon>Metazoa</taxon>
        <taxon>Ecdysozoa</taxon>
        <taxon>Arthropoda</taxon>
        <taxon>Hexapoda</taxon>
        <taxon>Insecta</taxon>
        <taxon>Pterygota</taxon>
        <taxon>Neoptera</taxon>
        <taxon>Endopterygota</taxon>
        <taxon>Hymenoptera</taxon>
        <taxon>Apocrita</taxon>
        <taxon>Ichneumonoidea</taxon>
        <taxon>Braconidae</taxon>
        <taxon>Microgastrinae</taxon>
        <taxon>Cotesia</taxon>
    </lineage>
</organism>
<reference evidence="2 3" key="1">
    <citation type="journal article" date="2021" name="J. Hered.">
        <title>A chromosome-level genome assembly of the parasitoid wasp, Cotesia glomerata (Hymenoptera: Braconidae).</title>
        <authorList>
            <person name="Pinto B.J."/>
            <person name="Weis J.J."/>
            <person name="Gamble T."/>
            <person name="Ode P.J."/>
            <person name="Paul R."/>
            <person name="Zaspel J.M."/>
        </authorList>
    </citation>
    <scope>NUCLEOTIDE SEQUENCE [LARGE SCALE GENOMIC DNA]</scope>
    <source>
        <strain evidence="2">CgM1</strain>
    </source>
</reference>
<feature type="transmembrane region" description="Helical" evidence="1">
    <location>
        <begin position="94"/>
        <end position="112"/>
    </location>
</feature>
<keyword evidence="3" id="KW-1185">Reference proteome</keyword>
<feature type="transmembrane region" description="Helical" evidence="1">
    <location>
        <begin position="124"/>
        <end position="147"/>
    </location>
</feature>
<name>A0AAV7J072_COTGL</name>
<keyword evidence="1" id="KW-0472">Membrane</keyword>
<feature type="transmembrane region" description="Helical" evidence="1">
    <location>
        <begin position="183"/>
        <end position="203"/>
    </location>
</feature>
<evidence type="ECO:0000313" key="2">
    <source>
        <dbReference type="EMBL" id="KAH0563607.1"/>
    </source>
</evidence>
<protein>
    <submittedName>
        <fullName evidence="2">Uncharacterized protein</fullName>
    </submittedName>
</protein>
<dbReference type="AlphaFoldDB" id="A0AAV7J072"/>
<gene>
    <name evidence="2" type="ORF">KQX54_003065</name>
</gene>
<proteinExistence type="predicted"/>
<dbReference type="Proteomes" id="UP000826195">
    <property type="component" value="Unassembled WGS sequence"/>
</dbReference>
<keyword evidence="1" id="KW-1133">Transmembrane helix</keyword>
<feature type="transmembrane region" description="Helical" evidence="1">
    <location>
        <begin position="7"/>
        <end position="26"/>
    </location>
</feature>
<evidence type="ECO:0000313" key="3">
    <source>
        <dbReference type="Proteomes" id="UP000826195"/>
    </source>
</evidence>
<dbReference type="EMBL" id="JAHXZJ010000002">
    <property type="protein sequence ID" value="KAH0563607.1"/>
    <property type="molecule type" value="Genomic_DNA"/>
</dbReference>
<sequence length="254" mass="29197">MKFILKILLLIIQTGGVVLILLLSKIDNETCWILPCILLLCSLRWWPNYVTEKSDIGRIEYNIILTSLINNRSDFPQNNTIEETAAFITVDSSTLLVVLFSHALSSFILYSAGKFAVKTLMHRFGFALPMSLVTTVSFIVMVIVCILRESNPCAFHGFIGDYLFFTNPKINVMAASFLRWQCLLWLLILLSQVWTTVHIWTSYCERLATTHRIFALPFYDSLIIDQSLMLNRRKDNFHNHKKSNKSCTNFTVSI</sequence>